<evidence type="ECO:0000256" key="11">
    <source>
        <dbReference type="RuleBase" id="RU004227"/>
    </source>
</evidence>
<dbReference type="InterPro" id="IPR038454">
    <property type="entry name" value="DnaA_N_sf"/>
</dbReference>
<comment type="subunit">
    <text evidence="8">Oligomerizes as a right-handed, spiral filament on DNA at oriC.</text>
</comment>
<dbReference type="CDD" id="cd06571">
    <property type="entry name" value="Bac_DnaA_C"/>
    <property type="match status" value="1"/>
</dbReference>
<dbReference type="Pfam" id="PF11638">
    <property type="entry name" value="DnaA_N"/>
    <property type="match status" value="1"/>
</dbReference>
<evidence type="ECO:0000256" key="5">
    <source>
        <dbReference type="ARBA" id="ARBA00022840"/>
    </source>
</evidence>
<evidence type="ECO:0000256" key="8">
    <source>
        <dbReference type="HAMAP-Rule" id="MF_00377"/>
    </source>
</evidence>
<dbReference type="Pfam" id="PF08299">
    <property type="entry name" value="Bac_DnaA_C"/>
    <property type="match status" value="1"/>
</dbReference>
<dbReference type="GO" id="GO:0006270">
    <property type="term" value="P:DNA replication initiation"/>
    <property type="evidence" value="ECO:0007669"/>
    <property type="project" value="UniProtKB-UniRule"/>
</dbReference>
<dbReference type="InterPro" id="IPR001957">
    <property type="entry name" value="Chromosome_initiator_DnaA"/>
</dbReference>
<dbReference type="GO" id="GO:0005524">
    <property type="term" value="F:ATP binding"/>
    <property type="evidence" value="ECO:0007669"/>
    <property type="project" value="UniProtKB-UniRule"/>
</dbReference>
<dbReference type="Gene3D" id="3.40.50.300">
    <property type="entry name" value="P-loop containing nucleotide triphosphate hydrolases"/>
    <property type="match status" value="1"/>
</dbReference>
<dbReference type="EMBL" id="MJUW02000098">
    <property type="protein sequence ID" value="OQD45297.1"/>
    <property type="molecule type" value="Genomic_DNA"/>
</dbReference>
<evidence type="ECO:0000256" key="10">
    <source>
        <dbReference type="RuleBase" id="RU000577"/>
    </source>
</evidence>
<evidence type="ECO:0000256" key="3">
    <source>
        <dbReference type="ARBA" id="ARBA00022705"/>
    </source>
</evidence>
<feature type="domain" description="AAA+ ATPase" evidence="12">
    <location>
        <begin position="153"/>
        <end position="283"/>
    </location>
</feature>
<keyword evidence="3 8" id="KW-0235">DNA replication</keyword>
<dbReference type="Gene3D" id="1.10.1750.10">
    <property type="match status" value="1"/>
</dbReference>
<dbReference type="SUPFAM" id="SSF48295">
    <property type="entry name" value="TrpR-like"/>
    <property type="match status" value="1"/>
</dbReference>
<evidence type="ECO:0000256" key="4">
    <source>
        <dbReference type="ARBA" id="ARBA00022741"/>
    </source>
</evidence>
<organism evidence="14 15">
    <name type="scientific">Candidatus Brocadia sapporoensis</name>
    <dbReference type="NCBI Taxonomy" id="392547"/>
    <lineage>
        <taxon>Bacteria</taxon>
        <taxon>Pseudomonadati</taxon>
        <taxon>Planctomycetota</taxon>
        <taxon>Candidatus Brocadiia</taxon>
        <taxon>Candidatus Brocadiales</taxon>
        <taxon>Candidatus Brocadiaceae</taxon>
        <taxon>Candidatus Brocadia</taxon>
    </lineage>
</organism>
<dbReference type="PANTHER" id="PTHR30050">
    <property type="entry name" value="CHROMOSOMAL REPLICATION INITIATOR PROTEIN DNAA"/>
    <property type="match status" value="1"/>
</dbReference>
<dbReference type="SUPFAM" id="SSF52540">
    <property type="entry name" value="P-loop containing nucleoside triphosphate hydrolases"/>
    <property type="match status" value="1"/>
</dbReference>
<keyword evidence="5 8" id="KW-0067">ATP-binding</keyword>
<gene>
    <name evidence="8" type="primary">dnaA</name>
    <name evidence="14" type="ORF">BIY37_09205</name>
</gene>
<dbReference type="RefSeq" id="WP_070067532.1">
    <property type="nucleotide sequence ID" value="NZ_MJUW02000098.1"/>
</dbReference>
<evidence type="ECO:0000256" key="6">
    <source>
        <dbReference type="ARBA" id="ARBA00023121"/>
    </source>
</evidence>
<dbReference type="InterPro" id="IPR010921">
    <property type="entry name" value="Trp_repressor/repl_initiator"/>
</dbReference>
<dbReference type="GO" id="GO:0008289">
    <property type="term" value="F:lipid binding"/>
    <property type="evidence" value="ECO:0007669"/>
    <property type="project" value="UniProtKB-KW"/>
</dbReference>
<dbReference type="GO" id="GO:0003688">
    <property type="term" value="F:DNA replication origin binding"/>
    <property type="evidence" value="ECO:0007669"/>
    <property type="project" value="UniProtKB-UniRule"/>
</dbReference>
<protein>
    <recommendedName>
        <fullName evidence="8 9">Chromosomal replication initiator protein DnaA</fullName>
    </recommendedName>
</protein>
<sequence length="454" mass="51996">MLRIHPASNDEKDFILKGVLSTIREVVTEQQFDIWFSCLRISSITGNSITFVAPNYFICEWLNSHYNDLFSGAVYKVLNSSKEVIFSTEEEVFRRLSTTSFSNEDISLGKKSPEENYTTQLYKYYSFENFVVGPCNRLAHAAAIAVSKSPGLAYNPLFIHGASGSGKTHLLHAINNILLSEHRMKTIYLPCERFVNHYISTIQSNSWDSFRNFYRNIDALLIDDIQSFENSHGSREEFFHTFNALYNAKKQIIITSDRPPESIATLEDRLISRFKWGLLCGIENTTLETRIAITEKKASLWGINLSHETASYLSKNITGSIREIEGAIARLSRDGKTTKNSITMDRVRKIVWELSENRKHVNIESVIKAVSERFNVRVSQLQSRCRTRNLALPRQIVMHLSRKLTKMSLMEIGGYLGGRDHSTVIHADEKITRMSKKDKHLNIILQKLESDLQK</sequence>
<feature type="binding site" evidence="8">
    <location>
        <position position="164"/>
    </location>
    <ligand>
        <name>ATP</name>
        <dbReference type="ChEBI" id="CHEBI:30616"/>
    </ligand>
</feature>
<evidence type="ECO:0000256" key="9">
    <source>
        <dbReference type="NCBIfam" id="TIGR00362"/>
    </source>
</evidence>
<comment type="caution">
    <text evidence="8">Lacks conserved residue(s) required for the propagation of feature annotation.</text>
</comment>
<proteinExistence type="inferred from homology"/>
<dbReference type="GO" id="GO:0005737">
    <property type="term" value="C:cytoplasm"/>
    <property type="evidence" value="ECO:0007669"/>
    <property type="project" value="UniProtKB-SubCell"/>
</dbReference>
<dbReference type="Gene3D" id="3.30.300.180">
    <property type="match status" value="1"/>
</dbReference>
<dbReference type="Proteomes" id="UP000242219">
    <property type="component" value="Unassembled WGS sequence"/>
</dbReference>
<dbReference type="AlphaFoldDB" id="A0A1V6LYX3"/>
<dbReference type="HAMAP" id="MF_00377">
    <property type="entry name" value="DnaA_bact"/>
    <property type="match status" value="1"/>
</dbReference>
<evidence type="ECO:0000256" key="7">
    <source>
        <dbReference type="ARBA" id="ARBA00023125"/>
    </source>
</evidence>
<dbReference type="FunFam" id="3.40.50.300:FF:000668">
    <property type="entry name" value="Chromosomal replication initiator protein DnaA"/>
    <property type="match status" value="1"/>
</dbReference>
<feature type="binding site" evidence="8">
    <location>
        <position position="168"/>
    </location>
    <ligand>
        <name>ATP</name>
        <dbReference type="ChEBI" id="CHEBI:30616"/>
    </ligand>
</feature>
<evidence type="ECO:0000256" key="1">
    <source>
        <dbReference type="ARBA" id="ARBA00006583"/>
    </source>
</evidence>
<keyword evidence="6 8" id="KW-0446">Lipid-binding</keyword>
<evidence type="ECO:0000256" key="2">
    <source>
        <dbReference type="ARBA" id="ARBA00022490"/>
    </source>
</evidence>
<dbReference type="Pfam" id="PF00308">
    <property type="entry name" value="Bac_DnaA"/>
    <property type="match status" value="1"/>
</dbReference>
<accession>A0A1V6LYX3</accession>
<dbReference type="InterPro" id="IPR003593">
    <property type="entry name" value="AAA+_ATPase"/>
</dbReference>
<feature type="binding site" evidence="8">
    <location>
        <position position="167"/>
    </location>
    <ligand>
        <name>ATP</name>
        <dbReference type="ChEBI" id="CHEBI:30616"/>
    </ligand>
</feature>
<dbReference type="GO" id="GO:0005886">
    <property type="term" value="C:plasma membrane"/>
    <property type="evidence" value="ECO:0007669"/>
    <property type="project" value="TreeGrafter"/>
</dbReference>
<comment type="caution">
    <text evidence="14">The sequence shown here is derived from an EMBL/GenBank/DDBJ whole genome shotgun (WGS) entry which is preliminary data.</text>
</comment>
<dbReference type="PROSITE" id="PS01008">
    <property type="entry name" value="DNAA"/>
    <property type="match status" value="1"/>
</dbReference>
<dbReference type="InterPro" id="IPR024633">
    <property type="entry name" value="DnaA_N_dom"/>
</dbReference>
<keyword evidence="4 8" id="KW-0547">Nucleotide-binding</keyword>
<evidence type="ECO:0000313" key="14">
    <source>
        <dbReference type="EMBL" id="OQD45297.1"/>
    </source>
</evidence>
<dbReference type="NCBIfam" id="TIGR00362">
    <property type="entry name" value="DnaA"/>
    <property type="match status" value="1"/>
</dbReference>
<dbReference type="InterPro" id="IPR027417">
    <property type="entry name" value="P-loop_NTPase"/>
</dbReference>
<keyword evidence="15" id="KW-1185">Reference proteome</keyword>
<dbReference type="SMART" id="SM00382">
    <property type="entry name" value="AAA"/>
    <property type="match status" value="1"/>
</dbReference>
<evidence type="ECO:0000259" key="13">
    <source>
        <dbReference type="SMART" id="SM00760"/>
    </source>
</evidence>
<keyword evidence="2 8" id="KW-0963">Cytoplasm</keyword>
<reference evidence="14 15" key="1">
    <citation type="journal article" date="2016" name="Genome Announc.">
        <title>Draft Genome Sequence of the Anaerobic Ammonium-Oxidizing Bacterium 'Candidatus Brocadia sp. 40'.</title>
        <authorList>
            <person name="Ali M."/>
            <person name="Haroon M.F."/>
            <person name="Narita Y."/>
            <person name="Zhang L."/>
            <person name="Rangel Shaw D."/>
            <person name="Okabe S."/>
            <person name="Saikaly P.E."/>
        </authorList>
    </citation>
    <scope>NUCLEOTIDE SEQUENCE [LARGE SCALE GENOMIC DNA]</scope>
    <source>
        <strain evidence="14 15">40</strain>
    </source>
</reference>
<comment type="subcellular location">
    <subcellularLocation>
        <location evidence="8">Cytoplasm</location>
    </subcellularLocation>
</comment>
<comment type="domain">
    <text evidence="8">Domain I is involved in oligomerization and binding regulators, domain II is flexibile and of varying length in different bacteria, domain III forms the AAA+ region, while domain IV binds dsDNA.</text>
</comment>
<dbReference type="Gene3D" id="1.10.8.60">
    <property type="match status" value="1"/>
</dbReference>
<dbReference type="InterPro" id="IPR020591">
    <property type="entry name" value="Chromosome_initiator_DnaA-like"/>
</dbReference>
<dbReference type="SMART" id="SM00760">
    <property type="entry name" value="Bac_DnaA_C"/>
    <property type="match status" value="1"/>
</dbReference>
<dbReference type="PANTHER" id="PTHR30050:SF2">
    <property type="entry name" value="CHROMOSOMAL REPLICATION INITIATOR PROTEIN DNAA"/>
    <property type="match status" value="1"/>
</dbReference>
<keyword evidence="7 8" id="KW-0238">DNA-binding</keyword>
<comment type="similarity">
    <text evidence="1 8 11">Belongs to the DnaA family.</text>
</comment>
<dbReference type="InterPro" id="IPR013159">
    <property type="entry name" value="DnaA_C"/>
</dbReference>
<dbReference type="PRINTS" id="PR00051">
    <property type="entry name" value="DNAA"/>
</dbReference>
<dbReference type="InterPro" id="IPR018312">
    <property type="entry name" value="Chromosome_initiator_DnaA_CS"/>
</dbReference>
<feature type="region of interest" description="Domain IV, binds dsDNA" evidence="8">
    <location>
        <begin position="336"/>
        <end position="454"/>
    </location>
</feature>
<feature type="region of interest" description="Domain I, interacts with DnaA modulators" evidence="8">
    <location>
        <begin position="1"/>
        <end position="91"/>
    </location>
</feature>
<feature type="binding site" evidence="8">
    <location>
        <position position="166"/>
    </location>
    <ligand>
        <name>ATP</name>
        <dbReference type="ChEBI" id="CHEBI:30616"/>
    </ligand>
</feature>
<name>A0A1V6LYX3_9BACT</name>
<evidence type="ECO:0000313" key="15">
    <source>
        <dbReference type="Proteomes" id="UP000242219"/>
    </source>
</evidence>
<dbReference type="InterPro" id="IPR013317">
    <property type="entry name" value="DnaA_dom"/>
</dbReference>
<dbReference type="GO" id="GO:0006275">
    <property type="term" value="P:regulation of DNA replication"/>
    <property type="evidence" value="ECO:0007669"/>
    <property type="project" value="UniProtKB-UniRule"/>
</dbReference>
<evidence type="ECO:0000259" key="12">
    <source>
        <dbReference type="SMART" id="SM00382"/>
    </source>
</evidence>
<dbReference type="CDD" id="cd00009">
    <property type="entry name" value="AAA"/>
    <property type="match status" value="1"/>
</dbReference>
<comment type="function">
    <text evidence="8 10">Plays an essential role in the initiation and regulation of chromosomal replication. ATP-DnaA binds to the origin of replication (oriC) to initiate formation of the DNA replication initiation complex once per cell cycle. Binds the DnaA box (a 9 base pair repeat at the origin) and separates the double-stranded (ds)DNA. Forms a right-handed helical filament on oriC DNA; dsDNA binds to the exterior of the filament while single-stranded (ss)DNA is stabiized in the filament's interior. The ATP-DnaA-oriC complex binds and stabilizes one strand of the AT-rich DNA unwinding element (DUE), permitting loading of DNA polymerase. After initiation quickly degrades to an ADP-DnaA complex that is not apt for DNA replication. Binds acidic phospholipids.</text>
</comment>
<feature type="domain" description="Chromosomal replication initiator DnaA C-terminal" evidence="13">
    <location>
        <begin position="362"/>
        <end position="431"/>
    </location>
</feature>